<dbReference type="RefSeq" id="WP_189994811.1">
    <property type="nucleotide sequence ID" value="NZ_BMZS01000013.1"/>
</dbReference>
<evidence type="ECO:0000256" key="9">
    <source>
        <dbReference type="SAM" id="Phobius"/>
    </source>
</evidence>
<proteinExistence type="inferred from homology"/>
<dbReference type="InterPro" id="IPR047055">
    <property type="entry name" value="MotA-like"/>
</dbReference>
<dbReference type="GO" id="GO:0071978">
    <property type="term" value="P:bacterial-type flagellum-dependent swarming motility"/>
    <property type="evidence" value="ECO:0007669"/>
    <property type="project" value="InterPro"/>
</dbReference>
<dbReference type="AlphaFoldDB" id="A0A919CS24"/>
<sequence length="259" mass="28543">MFHSAMFSTVIGLAGIVALAFYIFGYTVEDAQYFWNPTGVVIVLGGTFASTFISFRAAQLGSFFGAFAAIFRDERSIRVDIKRLVEVARLQAAKDIQATEEAVKKVRNPFLRLGLQFALDGTPVDDIMHVMNWRIQKLIERESSEARMFRMLASFSPAFGMLGTLVGLIGMLGSLGSGDLGMIGKNMSIALITTVYGLMLANMVFKPIAIKLEQRTAQRVALMNVLLEGVILMRLGRGPATIADQMETLVATYRDEIHE</sequence>
<keyword evidence="5 9" id="KW-0812">Transmembrane</keyword>
<evidence type="ECO:0000256" key="4">
    <source>
        <dbReference type="ARBA" id="ARBA00022475"/>
    </source>
</evidence>
<evidence type="ECO:0000256" key="2">
    <source>
        <dbReference type="ARBA" id="ARBA00008038"/>
    </source>
</evidence>
<keyword evidence="8 9" id="KW-0472">Membrane</keyword>
<dbReference type="EMBL" id="BMZS01000013">
    <property type="protein sequence ID" value="GHD61865.1"/>
    <property type="molecule type" value="Genomic_DNA"/>
</dbReference>
<dbReference type="PANTHER" id="PTHR30433">
    <property type="entry name" value="CHEMOTAXIS PROTEIN MOTA"/>
    <property type="match status" value="1"/>
</dbReference>
<feature type="transmembrane region" description="Helical" evidence="9">
    <location>
        <begin position="7"/>
        <end position="28"/>
    </location>
</feature>
<evidence type="ECO:0000256" key="7">
    <source>
        <dbReference type="ARBA" id="ARBA00022989"/>
    </source>
</evidence>
<feature type="transmembrane region" description="Helical" evidence="9">
    <location>
        <begin position="34"/>
        <end position="55"/>
    </location>
</feature>
<evidence type="ECO:0000256" key="8">
    <source>
        <dbReference type="ARBA" id="ARBA00023136"/>
    </source>
</evidence>
<evidence type="ECO:0000256" key="6">
    <source>
        <dbReference type="ARBA" id="ARBA00022779"/>
    </source>
</evidence>
<dbReference type="InterPro" id="IPR000540">
    <property type="entry name" value="Flag_MotA_CS"/>
</dbReference>
<dbReference type="Proteomes" id="UP000630353">
    <property type="component" value="Unassembled WGS sequence"/>
</dbReference>
<keyword evidence="7 9" id="KW-1133">Transmembrane helix</keyword>
<dbReference type="InterPro" id="IPR002898">
    <property type="entry name" value="MotA_ExbB_proton_chnl"/>
</dbReference>
<evidence type="ECO:0000256" key="3">
    <source>
        <dbReference type="ARBA" id="ARBA00022448"/>
    </source>
</evidence>
<comment type="similarity">
    <text evidence="2">Belongs to the MotA family.</text>
</comment>
<evidence type="ECO:0000313" key="12">
    <source>
        <dbReference type="Proteomes" id="UP000630353"/>
    </source>
</evidence>
<dbReference type="Pfam" id="PF01618">
    <property type="entry name" value="MotA_ExbB"/>
    <property type="match status" value="1"/>
</dbReference>
<feature type="domain" description="MotA/TolQ/ExbB proton channel" evidence="10">
    <location>
        <begin position="104"/>
        <end position="223"/>
    </location>
</feature>
<comment type="subcellular location">
    <subcellularLocation>
        <location evidence="1">Cell membrane</location>
        <topology evidence="1">Multi-pass membrane protein</topology>
    </subcellularLocation>
</comment>
<evidence type="ECO:0000256" key="1">
    <source>
        <dbReference type="ARBA" id="ARBA00004651"/>
    </source>
</evidence>
<feature type="transmembrane region" description="Helical" evidence="9">
    <location>
        <begin position="151"/>
        <end position="175"/>
    </location>
</feature>
<dbReference type="GO" id="GO:0006935">
    <property type="term" value="P:chemotaxis"/>
    <property type="evidence" value="ECO:0007669"/>
    <property type="project" value="InterPro"/>
</dbReference>
<organism evidence="11 12">
    <name type="scientific">Thalassobaculum fulvum</name>
    <dbReference type="NCBI Taxonomy" id="1633335"/>
    <lineage>
        <taxon>Bacteria</taxon>
        <taxon>Pseudomonadati</taxon>
        <taxon>Pseudomonadota</taxon>
        <taxon>Alphaproteobacteria</taxon>
        <taxon>Rhodospirillales</taxon>
        <taxon>Thalassobaculaceae</taxon>
        <taxon>Thalassobaculum</taxon>
    </lineage>
</organism>
<dbReference type="GO" id="GO:0005886">
    <property type="term" value="C:plasma membrane"/>
    <property type="evidence" value="ECO:0007669"/>
    <property type="project" value="UniProtKB-SubCell"/>
</dbReference>
<evidence type="ECO:0000259" key="10">
    <source>
        <dbReference type="Pfam" id="PF01618"/>
    </source>
</evidence>
<keyword evidence="4" id="KW-1003">Cell membrane</keyword>
<feature type="transmembrane region" description="Helical" evidence="9">
    <location>
        <begin position="187"/>
        <end position="205"/>
    </location>
</feature>
<evidence type="ECO:0000313" key="11">
    <source>
        <dbReference type="EMBL" id="GHD61865.1"/>
    </source>
</evidence>
<protein>
    <recommendedName>
        <fullName evidence="10">MotA/TolQ/ExbB proton channel domain-containing protein</fullName>
    </recommendedName>
</protein>
<accession>A0A919CS24</accession>
<keyword evidence="6" id="KW-0283">Flagellar rotation</keyword>
<reference evidence="11" key="2">
    <citation type="submission" date="2020-09" db="EMBL/GenBank/DDBJ databases">
        <authorList>
            <person name="Sun Q."/>
            <person name="Kim S."/>
        </authorList>
    </citation>
    <scope>NUCLEOTIDE SEQUENCE</scope>
    <source>
        <strain evidence="11">KCTC 42651</strain>
    </source>
</reference>
<keyword evidence="12" id="KW-1185">Reference proteome</keyword>
<keyword evidence="3" id="KW-0813">Transport</keyword>
<gene>
    <name evidence="11" type="primary">ytxD</name>
    <name evidence="11" type="ORF">GCM10017083_49820</name>
</gene>
<reference evidence="11" key="1">
    <citation type="journal article" date="2014" name="Int. J. Syst. Evol. Microbiol.">
        <title>Complete genome sequence of Corynebacterium casei LMG S-19264T (=DSM 44701T), isolated from a smear-ripened cheese.</title>
        <authorList>
            <consortium name="US DOE Joint Genome Institute (JGI-PGF)"/>
            <person name="Walter F."/>
            <person name="Albersmeier A."/>
            <person name="Kalinowski J."/>
            <person name="Ruckert C."/>
        </authorList>
    </citation>
    <scope>NUCLEOTIDE SEQUENCE</scope>
    <source>
        <strain evidence="11">KCTC 42651</strain>
    </source>
</reference>
<comment type="caution">
    <text evidence="11">The sequence shown here is derived from an EMBL/GenBank/DDBJ whole genome shotgun (WGS) entry which is preliminary data.</text>
</comment>
<name>A0A919CS24_9PROT</name>
<evidence type="ECO:0000256" key="5">
    <source>
        <dbReference type="ARBA" id="ARBA00022692"/>
    </source>
</evidence>
<dbReference type="PROSITE" id="PS01307">
    <property type="entry name" value="MOTA"/>
    <property type="match status" value="1"/>
</dbReference>